<reference evidence="6 7" key="1">
    <citation type="submission" date="2019-04" db="EMBL/GenBank/DDBJ databases">
        <title>Draft genome sequence of Robertkochia marina CC-AMO-30D.</title>
        <authorList>
            <person name="Hameed A."/>
            <person name="Lin S.-Y."/>
            <person name="Shahina M."/>
            <person name="Lai W.-A."/>
            <person name="Young C.-C."/>
        </authorList>
    </citation>
    <scope>NUCLEOTIDE SEQUENCE [LARGE SCALE GENOMIC DNA]</scope>
    <source>
        <strain evidence="6 7">CC-AMO-30D</strain>
    </source>
</reference>
<dbReference type="OrthoDB" id="1493324at2"/>
<dbReference type="InterPro" id="IPR032808">
    <property type="entry name" value="DoxX"/>
</dbReference>
<keyword evidence="4 5" id="KW-0472">Membrane</keyword>
<feature type="transmembrane region" description="Helical" evidence="5">
    <location>
        <begin position="107"/>
        <end position="124"/>
    </location>
</feature>
<feature type="transmembrane region" description="Helical" evidence="5">
    <location>
        <begin position="46"/>
        <end position="71"/>
    </location>
</feature>
<keyword evidence="3 5" id="KW-1133">Transmembrane helix</keyword>
<dbReference type="AlphaFoldDB" id="A0A4S3M0C6"/>
<evidence type="ECO:0000256" key="2">
    <source>
        <dbReference type="ARBA" id="ARBA00022692"/>
    </source>
</evidence>
<accession>A0A4S3M0C6</accession>
<dbReference type="Pfam" id="PF13564">
    <property type="entry name" value="DoxX_2"/>
    <property type="match status" value="1"/>
</dbReference>
<keyword evidence="2 5" id="KW-0812">Transmembrane</keyword>
<feature type="transmembrane region" description="Helical" evidence="5">
    <location>
        <begin position="77"/>
        <end position="95"/>
    </location>
</feature>
<dbReference type="Proteomes" id="UP000305939">
    <property type="component" value="Unassembled WGS sequence"/>
</dbReference>
<organism evidence="6 7">
    <name type="scientific">Robertkochia marina</name>
    <dbReference type="NCBI Taxonomy" id="1227945"/>
    <lineage>
        <taxon>Bacteria</taxon>
        <taxon>Pseudomonadati</taxon>
        <taxon>Bacteroidota</taxon>
        <taxon>Flavobacteriia</taxon>
        <taxon>Flavobacteriales</taxon>
        <taxon>Flavobacteriaceae</taxon>
        <taxon>Robertkochia</taxon>
    </lineage>
</organism>
<keyword evidence="7" id="KW-1185">Reference proteome</keyword>
<protein>
    <submittedName>
        <fullName evidence="6">DoxX family protein</fullName>
    </submittedName>
</protein>
<dbReference type="GO" id="GO:0016020">
    <property type="term" value="C:membrane"/>
    <property type="evidence" value="ECO:0007669"/>
    <property type="project" value="UniProtKB-SubCell"/>
</dbReference>
<evidence type="ECO:0000256" key="3">
    <source>
        <dbReference type="ARBA" id="ARBA00022989"/>
    </source>
</evidence>
<proteinExistence type="predicted"/>
<feature type="transmembrane region" description="Helical" evidence="5">
    <location>
        <begin position="6"/>
        <end position="25"/>
    </location>
</feature>
<evidence type="ECO:0000256" key="4">
    <source>
        <dbReference type="ARBA" id="ARBA00023136"/>
    </source>
</evidence>
<sequence length="126" mass="14211">MIMNYLIIAVKVLLFISIINVWFFRFGKETPWRGGDAVSMRDEFEVYGLSVTTMVIVGALKVLLAILLLVSIWMPDLAIPAALGMAFLMLGAITMHFKVGDPVMRSFPAFSFFLLSVMIVLYHYQV</sequence>
<gene>
    <name evidence="6" type="ORF">E7Z59_11665</name>
</gene>
<name>A0A4S3M0C6_9FLAO</name>
<evidence type="ECO:0000313" key="7">
    <source>
        <dbReference type="Proteomes" id="UP000305939"/>
    </source>
</evidence>
<evidence type="ECO:0000313" key="6">
    <source>
        <dbReference type="EMBL" id="THD66457.1"/>
    </source>
</evidence>
<dbReference type="EMBL" id="SSMC01000003">
    <property type="protein sequence ID" value="THD66457.1"/>
    <property type="molecule type" value="Genomic_DNA"/>
</dbReference>
<evidence type="ECO:0000256" key="1">
    <source>
        <dbReference type="ARBA" id="ARBA00004141"/>
    </source>
</evidence>
<comment type="caution">
    <text evidence="6">The sequence shown here is derived from an EMBL/GenBank/DDBJ whole genome shotgun (WGS) entry which is preliminary data.</text>
</comment>
<evidence type="ECO:0000256" key="5">
    <source>
        <dbReference type="SAM" id="Phobius"/>
    </source>
</evidence>
<comment type="subcellular location">
    <subcellularLocation>
        <location evidence="1">Membrane</location>
        <topology evidence="1">Multi-pass membrane protein</topology>
    </subcellularLocation>
</comment>